<proteinExistence type="predicted"/>
<keyword evidence="2" id="KW-1185">Reference proteome</keyword>
<dbReference type="Proteomes" id="UP000054477">
    <property type="component" value="Unassembled WGS sequence"/>
</dbReference>
<organism evidence="1 2">
    <name type="scientific">Laccaria amethystina LaAM-08-1</name>
    <dbReference type="NCBI Taxonomy" id="1095629"/>
    <lineage>
        <taxon>Eukaryota</taxon>
        <taxon>Fungi</taxon>
        <taxon>Dikarya</taxon>
        <taxon>Basidiomycota</taxon>
        <taxon>Agaricomycotina</taxon>
        <taxon>Agaricomycetes</taxon>
        <taxon>Agaricomycetidae</taxon>
        <taxon>Agaricales</taxon>
        <taxon>Agaricineae</taxon>
        <taxon>Hydnangiaceae</taxon>
        <taxon>Laccaria</taxon>
    </lineage>
</organism>
<accession>A0A0C9XSC7</accession>
<name>A0A0C9XSC7_9AGAR</name>
<reference evidence="2" key="2">
    <citation type="submission" date="2015-01" db="EMBL/GenBank/DDBJ databases">
        <title>Evolutionary Origins and Diversification of the Mycorrhizal Mutualists.</title>
        <authorList>
            <consortium name="DOE Joint Genome Institute"/>
            <consortium name="Mycorrhizal Genomics Consortium"/>
            <person name="Kohler A."/>
            <person name="Kuo A."/>
            <person name="Nagy L.G."/>
            <person name="Floudas D."/>
            <person name="Copeland A."/>
            <person name="Barry K.W."/>
            <person name="Cichocki N."/>
            <person name="Veneault-Fourrey C."/>
            <person name="LaButti K."/>
            <person name="Lindquist E.A."/>
            <person name="Lipzen A."/>
            <person name="Lundell T."/>
            <person name="Morin E."/>
            <person name="Murat C."/>
            <person name="Riley R."/>
            <person name="Ohm R."/>
            <person name="Sun H."/>
            <person name="Tunlid A."/>
            <person name="Henrissat B."/>
            <person name="Grigoriev I.V."/>
            <person name="Hibbett D.S."/>
            <person name="Martin F."/>
        </authorList>
    </citation>
    <scope>NUCLEOTIDE SEQUENCE [LARGE SCALE GENOMIC DNA]</scope>
    <source>
        <strain evidence="2">LaAM-08-1</strain>
    </source>
</reference>
<dbReference type="HOGENOM" id="CLU_2061879_0_0_1"/>
<dbReference type="EMBL" id="KN838621">
    <property type="protein sequence ID" value="KIK00652.1"/>
    <property type="molecule type" value="Genomic_DNA"/>
</dbReference>
<sequence length="119" mass="13336">MSRSYVELQNLNVNGLSSMTQARTVSNPDFDYALKNLWKALPQRWRDRLRGRVGEKEGVQYLLSHAQECQEGARGVLVDRRGMEGLPQDRLGLEVVDSSLRFVESSSSLLGLGVQLVDS</sequence>
<reference evidence="1 2" key="1">
    <citation type="submission" date="2014-04" db="EMBL/GenBank/DDBJ databases">
        <authorList>
            <consortium name="DOE Joint Genome Institute"/>
            <person name="Kuo A."/>
            <person name="Kohler A."/>
            <person name="Nagy L.G."/>
            <person name="Floudas D."/>
            <person name="Copeland A."/>
            <person name="Barry K.W."/>
            <person name="Cichocki N."/>
            <person name="Veneault-Fourrey C."/>
            <person name="LaButti K."/>
            <person name="Lindquist E.A."/>
            <person name="Lipzen A."/>
            <person name="Lundell T."/>
            <person name="Morin E."/>
            <person name="Murat C."/>
            <person name="Sun H."/>
            <person name="Tunlid A."/>
            <person name="Henrissat B."/>
            <person name="Grigoriev I.V."/>
            <person name="Hibbett D.S."/>
            <person name="Martin F."/>
            <person name="Nordberg H.P."/>
            <person name="Cantor M.N."/>
            <person name="Hua S.X."/>
        </authorList>
    </citation>
    <scope>NUCLEOTIDE SEQUENCE [LARGE SCALE GENOMIC DNA]</scope>
    <source>
        <strain evidence="1 2">LaAM-08-1</strain>
    </source>
</reference>
<evidence type="ECO:0000313" key="1">
    <source>
        <dbReference type="EMBL" id="KIK00652.1"/>
    </source>
</evidence>
<gene>
    <name evidence="1" type="ORF">K443DRAFT_7501</name>
</gene>
<dbReference type="AlphaFoldDB" id="A0A0C9XSC7"/>
<evidence type="ECO:0000313" key="2">
    <source>
        <dbReference type="Proteomes" id="UP000054477"/>
    </source>
</evidence>
<protein>
    <submittedName>
        <fullName evidence="1">Uncharacterized protein</fullName>
    </submittedName>
</protein>